<proteinExistence type="predicted"/>
<accession>A0A7S3C2Y9</accession>
<organism evidence="2">
    <name type="scientific">Haptolina ericina</name>
    <dbReference type="NCBI Taxonomy" id="156174"/>
    <lineage>
        <taxon>Eukaryota</taxon>
        <taxon>Haptista</taxon>
        <taxon>Haptophyta</taxon>
        <taxon>Prymnesiophyceae</taxon>
        <taxon>Prymnesiales</taxon>
        <taxon>Prymnesiaceae</taxon>
        <taxon>Haptolina</taxon>
    </lineage>
</organism>
<gene>
    <name evidence="2" type="ORF">HERI1096_LOCUS39190</name>
</gene>
<feature type="compositionally biased region" description="Pro residues" evidence="1">
    <location>
        <begin position="17"/>
        <end position="26"/>
    </location>
</feature>
<evidence type="ECO:0000256" key="1">
    <source>
        <dbReference type="SAM" id="MobiDB-lite"/>
    </source>
</evidence>
<evidence type="ECO:0000313" key="2">
    <source>
        <dbReference type="EMBL" id="CAE0151899.1"/>
    </source>
</evidence>
<reference evidence="2" key="1">
    <citation type="submission" date="2021-01" db="EMBL/GenBank/DDBJ databases">
        <authorList>
            <person name="Corre E."/>
            <person name="Pelletier E."/>
            <person name="Niang G."/>
            <person name="Scheremetjew M."/>
            <person name="Finn R."/>
            <person name="Kale V."/>
            <person name="Holt S."/>
            <person name="Cochrane G."/>
            <person name="Meng A."/>
            <person name="Brown T."/>
            <person name="Cohen L."/>
        </authorList>
    </citation>
    <scope>NUCLEOTIDE SEQUENCE</scope>
    <source>
        <strain evidence="2">CCMP281</strain>
    </source>
</reference>
<name>A0A7S3C2Y9_9EUKA</name>
<sequence>MLAQLLLRRCERGASAAPPPHGPPWSPSRVGPLHDAPCELEPEQDLEQDLEQALEPLQSPFHASWHDASMRAVRALLADLAPGVLRPPPDARPLSRPPIDPELDTVTAALACTRALVSYYSQRLRFRSSLPHVRSPTAETPTRQGGGAVDPAHEVSRLLGKQGRGAVEHGVEHGVGGDAALQDRPDGDPAEAVLRRAEPRAATLSMRSVGSAILQMYSKEFAGGVLISM</sequence>
<feature type="region of interest" description="Disordered" evidence="1">
    <location>
        <begin position="12"/>
        <end position="35"/>
    </location>
</feature>
<protein>
    <submittedName>
        <fullName evidence="2">Uncharacterized protein</fullName>
    </submittedName>
</protein>
<dbReference type="EMBL" id="HBHX01070897">
    <property type="protein sequence ID" value="CAE0151899.1"/>
    <property type="molecule type" value="Transcribed_RNA"/>
</dbReference>
<dbReference type="AlphaFoldDB" id="A0A7S3C2Y9"/>